<dbReference type="InterPro" id="IPR020472">
    <property type="entry name" value="WD40_PAC1"/>
</dbReference>
<dbReference type="PROSITE" id="PS00678">
    <property type="entry name" value="WD_REPEATS_1"/>
    <property type="match status" value="8"/>
</dbReference>
<evidence type="ECO:0000256" key="1">
    <source>
        <dbReference type="ARBA" id="ARBA00022574"/>
    </source>
</evidence>
<dbReference type="Pfam" id="PF00400">
    <property type="entry name" value="WD40"/>
    <property type="match status" value="11"/>
</dbReference>
<evidence type="ECO:0000256" key="4">
    <source>
        <dbReference type="ARBA" id="ARBA00039789"/>
    </source>
</evidence>
<organism evidence="8 9">
    <name type="scientific">Cochliobolus sativus</name>
    <name type="common">Common root rot and spot blotch fungus</name>
    <name type="synonym">Bipolaris sorokiniana</name>
    <dbReference type="NCBI Taxonomy" id="45130"/>
    <lineage>
        <taxon>Eukaryota</taxon>
        <taxon>Fungi</taxon>
        <taxon>Dikarya</taxon>
        <taxon>Ascomycota</taxon>
        <taxon>Pezizomycotina</taxon>
        <taxon>Dothideomycetes</taxon>
        <taxon>Pleosporomycetidae</taxon>
        <taxon>Pleosporales</taxon>
        <taxon>Pleosporineae</taxon>
        <taxon>Pleosporaceae</taxon>
        <taxon>Bipolaris</taxon>
    </lineage>
</organism>
<evidence type="ECO:0000256" key="6">
    <source>
        <dbReference type="PROSITE-ProRule" id="PRU00221"/>
    </source>
</evidence>
<dbReference type="PRINTS" id="PR00320">
    <property type="entry name" value="GPROTEINBRPT"/>
</dbReference>
<evidence type="ECO:0000256" key="5">
    <source>
        <dbReference type="ARBA" id="ARBA00043913"/>
    </source>
</evidence>
<dbReference type="GO" id="GO:0005634">
    <property type="term" value="C:nucleus"/>
    <property type="evidence" value="ECO:0007669"/>
    <property type="project" value="TreeGrafter"/>
</dbReference>
<feature type="domain" description="NACHT" evidence="7">
    <location>
        <begin position="296"/>
        <end position="522"/>
    </location>
</feature>
<dbReference type="SUPFAM" id="SSF52540">
    <property type="entry name" value="P-loop containing nucleoside triphosphate hydrolases"/>
    <property type="match status" value="1"/>
</dbReference>
<feature type="repeat" description="WD" evidence="6">
    <location>
        <begin position="1040"/>
        <end position="1081"/>
    </location>
</feature>
<dbReference type="PANTHER" id="PTHR22847:SF637">
    <property type="entry name" value="WD REPEAT DOMAIN 5B"/>
    <property type="match status" value="1"/>
</dbReference>
<dbReference type="InterPro" id="IPR019775">
    <property type="entry name" value="WD40_repeat_CS"/>
</dbReference>
<sequence length="1393" mass="154590">MRLLKYDEHGELGIVSFDDRAVPPYAILSHTWGTDAEEVTFADVITGDGKAKHGYEKIRFCGQQAQRDNLRYFWVDTCCIDKTDKAELSHAIRSMFRWYQNTSKCYVYLPDVSTGGWKFGDVSTESTWEPAFRLSRWFTRGWTLQELLAPSIVEFFSQEGMLLGDSMSLKTLINKITGIPCEVFDGAALSQFTIDERLRWKGNRETKLEEDAWYSLSGILDVEIAPAYSEGAASAFKRLMDEVHKVQRCIQDIRLTDPRDDKKRIEDTKGGLLADSYRWVLGNAIFQQWQQDFHGGLLWVKGDPGKGKTMLLCGIIDELHSSLSKPSLLAYFFCQATDSRINSATAVLRGLLYMLVKQQPSLVSHIRKKHDDAGKALFEDMNAWVALTEVFTDVLRDPGLRTTYLVIDALDECVTDLPKLLDFIAKQSSTSTSMSSSCNKWIVSSRNWPDIEEQLGKAERNVPLSLELNADSVSAAVGIFIQHKVFQLAQQKKYDEQTQDVVLKRLISNANDTFLWVALVCQDLQTTARRNVLKKLGSFPPGLDALYKRMMQQISVSDDAALCKQVLALIGLVYRPITLQELVVLAEQLEGIDDEQELREIISLCGSFLTLRQDVVYFVHQSAKDFLFVEAFDEIFPDGTEAAHRIIVLRSLAILSRTLQRDMYNLEALGAPIENADPPDYNPLAASHYPCVYWVDHLYESKPKFHGKSVSDMQVVSVVDRFIREKYLYWLEGLSLCRSVGKGVFSMARLYSLVQEMKGTDELTELIYDVRRFIMYHKGAIESYPLQTYSSALLFSPTGSIIRNIFRYEEPKGVTIEPVISTVWSACLQTLEGHSDIVTSIAFSHDSKLASASSDKTVRIWDVSTGACLQTFAGHIDIVNSITFSHDSTKLVSASSDITVKVWDISSGTFSEISTGHSRCITSIALSHDSSQLVSGSEDCTVKILDMSTSACLHSFAGHSGAVMCVAFSHNSTKLASASADKTIKLWDTSSGMCLQTLTGHDACVKSIVFSHDSMKLASASNDKNIKLWDVGSGMCLQTLIGHSKHVRSVAFSRDSTKLASASYDLTVRLWDANSGVCLQTFKGHRFYVTSVVFSHDTSQLASASNDKTIKLWDVSSSTCIQTFTGHSRSISSISFVHDATRLVSASRDNTVKLWDASSGVCLQTFEGHNGCVTSIAFSHNLAELASASDDDTIKMWDVNSGTCLQTLTGHSSSVRSVAFPHDSTKLVASASSDKTAKLWDTITGACLQTFTGHKRHVNFVGFLNDSTKLGSVSHDMTFKLWDVRSGACLQTLHAGALSYELAYNATNSYLYTKTGPIVLHGAISSRFPATTEPGRSLSLRTSVSSDNIWIQHDGKNILWIPSEYRPSSSANCGTRVGMGTGPGRIWFCSVDF</sequence>
<feature type="repeat" description="WD" evidence="6">
    <location>
        <begin position="956"/>
        <end position="997"/>
    </location>
</feature>
<feature type="repeat" description="WD" evidence="6">
    <location>
        <begin position="1208"/>
        <end position="1250"/>
    </location>
</feature>
<dbReference type="SMART" id="SM00320">
    <property type="entry name" value="WD40"/>
    <property type="match status" value="11"/>
</dbReference>
<feature type="repeat" description="WD" evidence="6">
    <location>
        <begin position="998"/>
        <end position="1039"/>
    </location>
</feature>
<dbReference type="PROSITE" id="PS50294">
    <property type="entry name" value="WD_REPEATS_REGION"/>
    <property type="match status" value="11"/>
</dbReference>
<dbReference type="FunFam" id="3.40.50.300:FF:001638">
    <property type="entry name" value="NACHT and WD40 domain protein"/>
    <property type="match status" value="1"/>
</dbReference>
<dbReference type="Pfam" id="PF24883">
    <property type="entry name" value="NPHP3_N"/>
    <property type="match status" value="1"/>
</dbReference>
<keyword evidence="1 6" id="KW-0853">WD repeat</keyword>
<comment type="similarity">
    <text evidence="3">Belongs to the WD repeat MDV1/CAF4 family.</text>
</comment>
<feature type="repeat" description="WD" evidence="6">
    <location>
        <begin position="1251"/>
        <end position="1292"/>
    </location>
</feature>
<evidence type="ECO:0000259" key="7">
    <source>
        <dbReference type="PROSITE" id="PS50837"/>
    </source>
</evidence>
<dbReference type="EMBL" id="WNKQ01000013">
    <property type="protein sequence ID" value="KAF5847564.1"/>
    <property type="molecule type" value="Genomic_DNA"/>
</dbReference>
<dbReference type="Pfam" id="PF06985">
    <property type="entry name" value="HET"/>
    <property type="match status" value="1"/>
</dbReference>
<name>A0A8H5ZG25_COCSA</name>
<dbReference type="InterPro" id="IPR027417">
    <property type="entry name" value="P-loop_NTPase"/>
</dbReference>
<dbReference type="Proteomes" id="UP000624244">
    <property type="component" value="Unassembled WGS sequence"/>
</dbReference>
<dbReference type="PROSITE" id="PS50082">
    <property type="entry name" value="WD_REPEATS_2"/>
    <property type="match status" value="11"/>
</dbReference>
<reference evidence="8" key="1">
    <citation type="submission" date="2019-11" db="EMBL/GenBank/DDBJ databases">
        <title>Bipolaris sorokiniana Genome sequencing.</title>
        <authorList>
            <person name="Wang H."/>
        </authorList>
    </citation>
    <scope>NUCLEOTIDE SEQUENCE</scope>
</reference>
<evidence type="ECO:0000256" key="3">
    <source>
        <dbReference type="ARBA" id="ARBA00038415"/>
    </source>
</evidence>
<comment type="caution">
    <text evidence="8">The sequence shown here is derived from an EMBL/GenBank/DDBJ whole genome shotgun (WGS) entry which is preliminary data.</text>
</comment>
<evidence type="ECO:0000256" key="2">
    <source>
        <dbReference type="ARBA" id="ARBA00022737"/>
    </source>
</evidence>
<feature type="repeat" description="WD" evidence="6">
    <location>
        <begin position="831"/>
        <end position="871"/>
    </location>
</feature>
<dbReference type="InterPro" id="IPR011047">
    <property type="entry name" value="Quinoprotein_ADH-like_sf"/>
</dbReference>
<dbReference type="PANTHER" id="PTHR22847">
    <property type="entry name" value="WD40 REPEAT PROTEIN"/>
    <property type="match status" value="1"/>
</dbReference>
<protein>
    <recommendedName>
        <fullName evidence="4">Mitochondrial division protein 1</fullName>
    </recommendedName>
</protein>
<feature type="repeat" description="WD" evidence="6">
    <location>
        <begin position="1124"/>
        <end position="1165"/>
    </location>
</feature>
<dbReference type="Gene3D" id="2.130.10.10">
    <property type="entry name" value="YVTN repeat-like/Quinoprotein amine dehydrogenase"/>
    <property type="match status" value="5"/>
</dbReference>
<dbReference type="SUPFAM" id="SSF50998">
    <property type="entry name" value="Quinoprotein alcohol dehydrogenase-like"/>
    <property type="match status" value="1"/>
</dbReference>
<dbReference type="InterPro" id="IPR001680">
    <property type="entry name" value="WD40_rpt"/>
</dbReference>
<dbReference type="PROSITE" id="PS50837">
    <property type="entry name" value="NACHT"/>
    <property type="match status" value="1"/>
</dbReference>
<gene>
    <name evidence="8" type="ORF">GGP41_000281</name>
</gene>
<feature type="repeat" description="WD" evidence="6">
    <location>
        <begin position="1082"/>
        <end position="1123"/>
    </location>
</feature>
<accession>A0A8H5ZG25</accession>
<dbReference type="InterPro" id="IPR056884">
    <property type="entry name" value="NPHP3-like_N"/>
</dbReference>
<comment type="function">
    <text evidence="5">Involved in mitochondrial fission. Acts as an adapter protein required to form mitochondrial fission complexes. Formation of these complexes is required to promote constriction and fission of the mitochondrial compartment at a late step in mitochondrial division.</text>
</comment>
<dbReference type="CDD" id="cd00200">
    <property type="entry name" value="WD40"/>
    <property type="match status" value="1"/>
</dbReference>
<keyword evidence="2" id="KW-0677">Repeat</keyword>
<proteinExistence type="inferred from homology"/>
<dbReference type="InterPro" id="IPR007111">
    <property type="entry name" value="NACHT_NTPase"/>
</dbReference>
<evidence type="ECO:0000313" key="9">
    <source>
        <dbReference type="Proteomes" id="UP000624244"/>
    </source>
</evidence>
<dbReference type="InterPro" id="IPR015943">
    <property type="entry name" value="WD40/YVTN_repeat-like_dom_sf"/>
</dbReference>
<feature type="repeat" description="WD" evidence="6">
    <location>
        <begin position="872"/>
        <end position="913"/>
    </location>
</feature>
<dbReference type="GO" id="GO:1990234">
    <property type="term" value="C:transferase complex"/>
    <property type="evidence" value="ECO:0007669"/>
    <property type="project" value="UniProtKB-ARBA"/>
</dbReference>
<evidence type="ECO:0000313" key="8">
    <source>
        <dbReference type="EMBL" id="KAF5847564.1"/>
    </source>
</evidence>
<dbReference type="InterPro" id="IPR010730">
    <property type="entry name" value="HET"/>
</dbReference>
<feature type="repeat" description="WD" evidence="6">
    <location>
        <begin position="914"/>
        <end position="955"/>
    </location>
</feature>
<feature type="repeat" description="WD" evidence="6">
    <location>
        <begin position="1166"/>
        <end position="1207"/>
    </location>
</feature>
<dbReference type="SUPFAM" id="SSF50960">
    <property type="entry name" value="TolB, C-terminal domain"/>
    <property type="match status" value="1"/>
</dbReference>
<dbReference type="Gene3D" id="3.40.50.300">
    <property type="entry name" value="P-loop containing nucleotide triphosphate hydrolases"/>
    <property type="match status" value="1"/>
</dbReference>